<dbReference type="EMBL" id="RCHS01001300">
    <property type="protein sequence ID" value="RMX54192.1"/>
    <property type="molecule type" value="Genomic_DNA"/>
</dbReference>
<evidence type="ECO:0000256" key="1">
    <source>
        <dbReference type="SAM" id="MobiDB-lite"/>
    </source>
</evidence>
<gene>
    <name evidence="2" type="ORF">pdam_00025285</name>
</gene>
<name>A0A3M6UKQ2_POCDA</name>
<evidence type="ECO:0000313" key="3">
    <source>
        <dbReference type="Proteomes" id="UP000275408"/>
    </source>
</evidence>
<proteinExistence type="predicted"/>
<accession>A0A3M6UKQ2</accession>
<keyword evidence="3" id="KW-1185">Reference proteome</keyword>
<evidence type="ECO:0000313" key="2">
    <source>
        <dbReference type="EMBL" id="RMX54192.1"/>
    </source>
</evidence>
<protein>
    <submittedName>
        <fullName evidence="2">Uncharacterized protein</fullName>
    </submittedName>
</protein>
<feature type="region of interest" description="Disordered" evidence="1">
    <location>
        <begin position="70"/>
        <end position="100"/>
    </location>
</feature>
<comment type="caution">
    <text evidence="2">The sequence shown here is derived from an EMBL/GenBank/DDBJ whole genome shotgun (WGS) entry which is preliminary data.</text>
</comment>
<dbReference type="Proteomes" id="UP000275408">
    <property type="component" value="Unassembled WGS sequence"/>
</dbReference>
<organism evidence="2 3">
    <name type="scientific">Pocillopora damicornis</name>
    <name type="common">Cauliflower coral</name>
    <name type="synonym">Millepora damicornis</name>
    <dbReference type="NCBI Taxonomy" id="46731"/>
    <lineage>
        <taxon>Eukaryota</taxon>
        <taxon>Metazoa</taxon>
        <taxon>Cnidaria</taxon>
        <taxon>Anthozoa</taxon>
        <taxon>Hexacorallia</taxon>
        <taxon>Scleractinia</taxon>
        <taxon>Astrocoeniina</taxon>
        <taxon>Pocilloporidae</taxon>
        <taxon>Pocillopora</taxon>
    </lineage>
</organism>
<sequence length="183" mass="20856">MYDPAIHLSDAEARVQYGKDVDVQAAVERPSLYGTASWISSNFCLSSNREIDKESQDGEEYMEQNLPVQEQSFESDKPQKLSETEQNDTGEPVAKNPKLSEDLLPLRKTAKTLSKILGTTKDVMLNEKFLKNATKNSSSRYYKEHFLNHLAHIQEQVLKQHKEINEAIVECSTNFKKVSHEIP</sequence>
<dbReference type="AlphaFoldDB" id="A0A3M6UKQ2"/>
<feature type="compositionally biased region" description="Basic and acidic residues" evidence="1">
    <location>
        <begin position="74"/>
        <end position="83"/>
    </location>
</feature>
<reference evidence="2 3" key="1">
    <citation type="journal article" date="2018" name="Sci. Rep.">
        <title>Comparative analysis of the Pocillopora damicornis genome highlights role of immune system in coral evolution.</title>
        <authorList>
            <person name="Cunning R."/>
            <person name="Bay R.A."/>
            <person name="Gillette P."/>
            <person name="Baker A.C."/>
            <person name="Traylor-Knowles N."/>
        </authorList>
    </citation>
    <scope>NUCLEOTIDE SEQUENCE [LARGE SCALE GENOMIC DNA]</scope>
    <source>
        <strain evidence="2">RSMAS</strain>
        <tissue evidence="2">Whole animal</tissue>
    </source>
</reference>